<reference evidence="1 2" key="1">
    <citation type="submission" date="2008-04" db="EMBL/GenBank/DDBJ databases">
        <title>Complete sequence of chromosome of Natranaerobius thermophilus JW/NM-WN-LF.</title>
        <authorList>
            <consortium name="US DOE Joint Genome Institute"/>
            <person name="Copeland A."/>
            <person name="Lucas S."/>
            <person name="Lapidus A."/>
            <person name="Glavina del Rio T."/>
            <person name="Dalin E."/>
            <person name="Tice H."/>
            <person name="Bruce D."/>
            <person name="Goodwin L."/>
            <person name="Pitluck S."/>
            <person name="Chertkov O."/>
            <person name="Brettin T."/>
            <person name="Detter J.C."/>
            <person name="Han C."/>
            <person name="Kuske C.R."/>
            <person name="Schmutz J."/>
            <person name="Larimer F."/>
            <person name="Land M."/>
            <person name="Hauser L."/>
            <person name="Kyrpides N."/>
            <person name="Lykidis A."/>
            <person name="Mesbah N.M."/>
            <person name="Wiegel J."/>
        </authorList>
    </citation>
    <scope>NUCLEOTIDE SEQUENCE [LARGE SCALE GENOMIC DNA]</scope>
    <source>
        <strain evidence="2">ATCC BAA-1301 / DSM 18059 / JW/NM-WN-LF</strain>
    </source>
</reference>
<dbReference type="AlphaFoldDB" id="B2A1Q8"/>
<dbReference type="OrthoDB" id="2374476at2"/>
<reference evidence="1 2" key="2">
    <citation type="journal article" date="2011" name="J. Bacteriol.">
        <title>Complete genome sequence of the anaerobic, halophilic alkalithermophile Natranaerobius thermophilus JW/NM-WN-LF.</title>
        <authorList>
            <person name="Zhao B."/>
            <person name="Mesbah N.M."/>
            <person name="Dalin E."/>
            <person name="Goodwin L."/>
            <person name="Nolan M."/>
            <person name="Pitluck S."/>
            <person name="Chertkov O."/>
            <person name="Brettin T.S."/>
            <person name="Han J."/>
            <person name="Larimer F.W."/>
            <person name="Land M.L."/>
            <person name="Hauser L."/>
            <person name="Kyrpides N."/>
            <person name="Wiegel J."/>
        </authorList>
    </citation>
    <scope>NUCLEOTIDE SEQUENCE [LARGE SCALE GENOMIC DNA]</scope>
    <source>
        <strain evidence="2">ATCC BAA-1301 / DSM 18059 / JW/NM-WN-LF</strain>
    </source>
</reference>
<proteinExistence type="predicted"/>
<organism evidence="1 2">
    <name type="scientific">Natranaerobius thermophilus (strain ATCC BAA-1301 / DSM 18059 / JW/NM-WN-LF)</name>
    <dbReference type="NCBI Taxonomy" id="457570"/>
    <lineage>
        <taxon>Bacteria</taxon>
        <taxon>Bacillati</taxon>
        <taxon>Bacillota</taxon>
        <taxon>Clostridia</taxon>
        <taxon>Natranaerobiales</taxon>
        <taxon>Natranaerobiaceae</taxon>
        <taxon>Natranaerobius</taxon>
    </lineage>
</organism>
<gene>
    <name evidence="1" type="ordered locus">Nther_2546</name>
</gene>
<dbReference type="RefSeq" id="WP_012448948.1">
    <property type="nucleotide sequence ID" value="NC_010718.1"/>
</dbReference>
<name>B2A1Q8_NATTJ</name>
<dbReference type="EMBL" id="CP001034">
    <property type="protein sequence ID" value="ACB86105.1"/>
    <property type="molecule type" value="Genomic_DNA"/>
</dbReference>
<protein>
    <submittedName>
        <fullName evidence="1">Uncharacterized protein</fullName>
    </submittedName>
</protein>
<dbReference type="STRING" id="457570.Nther_2546"/>
<dbReference type="InParanoid" id="B2A1Q8"/>
<accession>B2A1Q8</accession>
<evidence type="ECO:0000313" key="1">
    <source>
        <dbReference type="EMBL" id="ACB86105.1"/>
    </source>
</evidence>
<sequence>MTGSTEDLITSREYYFNRIVIHNLRAIVPEYLEDHGNITKVVFKNGQKTFFKKSYRSTVAKLISDMGYHQEELVKKYGQVINRKQGIPIPLTENDVMVQIKYRKPIGKDDGAMARINPEDLKDIRPLEADKNKSVLIFKNGDTMNSLTKYQDLITHITHGYQVLKEFNENIFDF</sequence>
<dbReference type="Proteomes" id="UP000001683">
    <property type="component" value="Chromosome"/>
</dbReference>
<evidence type="ECO:0000313" key="2">
    <source>
        <dbReference type="Proteomes" id="UP000001683"/>
    </source>
</evidence>
<keyword evidence="2" id="KW-1185">Reference proteome</keyword>
<dbReference type="HOGENOM" id="CLU_1538442_0_0_9"/>
<dbReference type="KEGG" id="nth:Nther_2546"/>